<keyword evidence="1" id="KW-0472">Membrane</keyword>
<evidence type="ECO:0000313" key="3">
    <source>
        <dbReference type="Proteomes" id="UP000033166"/>
    </source>
</evidence>
<dbReference type="KEGG" id="lpk:LACPI_0045"/>
<evidence type="ECO:0000256" key="1">
    <source>
        <dbReference type="SAM" id="Phobius"/>
    </source>
</evidence>
<protein>
    <submittedName>
        <fullName evidence="2">Uncharacterized protein</fullName>
    </submittedName>
</protein>
<dbReference type="AlphaFoldDB" id="A0A0D6DUR9"/>
<feature type="transmembrane region" description="Helical" evidence="1">
    <location>
        <begin position="7"/>
        <end position="25"/>
    </location>
</feature>
<feature type="transmembrane region" description="Helical" evidence="1">
    <location>
        <begin position="31"/>
        <end position="48"/>
    </location>
</feature>
<dbReference type="HOGENOM" id="CLU_212108_0_0_9"/>
<sequence length="56" mass="6949">MKKFFLKYGYLPYFLVSILLLVNYLLFHNRIYIIFSSFWLFLAFVDFAKKKRNDDK</sequence>
<proteinExistence type="predicted"/>
<evidence type="ECO:0000313" key="2">
    <source>
        <dbReference type="EMBL" id="CEN27245.1"/>
    </source>
</evidence>
<dbReference type="EMBL" id="LN774769">
    <property type="protein sequence ID" value="CEN27245.1"/>
    <property type="molecule type" value="Genomic_DNA"/>
</dbReference>
<organism evidence="2 3">
    <name type="scientific">Pseudolactococcus piscium MKFS47</name>
    <dbReference type="NCBI Taxonomy" id="297352"/>
    <lineage>
        <taxon>Bacteria</taxon>
        <taxon>Bacillati</taxon>
        <taxon>Bacillota</taxon>
        <taxon>Bacilli</taxon>
        <taxon>Lactobacillales</taxon>
        <taxon>Streptococcaceae</taxon>
        <taxon>Pseudolactococcus</taxon>
    </lineage>
</organism>
<gene>
    <name evidence="2" type="ORF">LACPI_0045</name>
</gene>
<dbReference type="Proteomes" id="UP000033166">
    <property type="component" value="Chromosome I"/>
</dbReference>
<reference evidence="3" key="1">
    <citation type="submission" date="2015-01" db="EMBL/GenBank/DDBJ databases">
        <authorList>
            <person name="Andreevskaya M."/>
        </authorList>
    </citation>
    <scope>NUCLEOTIDE SEQUENCE [LARGE SCALE GENOMIC DNA]</scope>
    <source>
        <strain evidence="3">MKFS47</strain>
    </source>
</reference>
<keyword evidence="1" id="KW-0812">Transmembrane</keyword>
<keyword evidence="1" id="KW-1133">Transmembrane helix</keyword>
<name>A0A0D6DUR9_9LACT</name>
<accession>A0A0D6DUR9</accession>